<proteinExistence type="predicted"/>
<dbReference type="OrthoDB" id="4039106at2759"/>
<dbReference type="AlphaFoldDB" id="H0GH07"/>
<reference evidence="1 2" key="1">
    <citation type="journal article" date="2012" name="FEMS Yeast Res.">
        <title>The genome sequence of the wine yeast VIN7 reveals an allotriploid hybrid genome with Saccharomyces cerevisiae and Saccharomyces kudriavzevii origins.</title>
        <authorList>
            <person name="Borneman A.R."/>
            <person name="Desany B.A."/>
            <person name="Riches D."/>
            <person name="Affourtit J.P."/>
            <person name="Forgan A.H."/>
            <person name="Pretorius I.S."/>
            <person name="Egholm M."/>
            <person name="Chambers P.J."/>
        </authorList>
    </citation>
    <scope>NUCLEOTIDE SEQUENCE [LARGE SCALE GENOMIC DNA]</scope>
    <source>
        <strain evidence="1 2">VIN7</strain>
    </source>
</reference>
<gene>
    <name evidence="1" type="ORF">VIN7_2046</name>
</gene>
<dbReference type="HOGENOM" id="CLU_2265267_0_0_1"/>
<evidence type="ECO:0000313" key="1">
    <source>
        <dbReference type="EMBL" id="EHN07031.1"/>
    </source>
</evidence>
<organism evidence="1 2">
    <name type="scientific">Saccharomyces cerevisiae x Saccharomyces kudriavzevii (strain VIN7)</name>
    <name type="common">Yeast</name>
    <dbReference type="NCBI Taxonomy" id="1095631"/>
    <lineage>
        <taxon>Eukaryota</taxon>
        <taxon>Fungi</taxon>
        <taxon>Dikarya</taxon>
        <taxon>Ascomycota</taxon>
        <taxon>Saccharomycotina</taxon>
        <taxon>Saccharomycetes</taxon>
        <taxon>Saccharomycetales</taxon>
        <taxon>Saccharomycetaceae</taxon>
        <taxon>Saccharomyces</taxon>
    </lineage>
</organism>
<protein>
    <submittedName>
        <fullName evidence="1">Uncharacterized protein</fullName>
    </submittedName>
</protein>
<keyword evidence="2" id="KW-1185">Reference proteome</keyword>
<dbReference type="EMBL" id="AGVY01000024">
    <property type="protein sequence ID" value="EHN07031.1"/>
    <property type="molecule type" value="Genomic_DNA"/>
</dbReference>
<name>H0GH07_SACCK</name>
<comment type="caution">
    <text evidence="1">The sequence shown here is derived from an EMBL/GenBank/DDBJ whole genome shotgun (WGS) entry which is preliminary data.</text>
</comment>
<accession>H0GH07</accession>
<evidence type="ECO:0000313" key="2">
    <source>
        <dbReference type="Proteomes" id="UP000009009"/>
    </source>
</evidence>
<sequence length="103" mass="12611">MCAIDRYNCIPTLYTQNSEKNISFFMRQTGQRLRSFFILEIYIYTSFSEDIQRTYWDVYLLNKVYTKKEFKMEGINRKLRSENPKTEGYFKYVKEVKDKIKPK</sequence>
<dbReference type="Proteomes" id="UP000009009">
    <property type="component" value="Unassembled WGS sequence"/>
</dbReference>